<name>A0ABW2LBE7_9BACT</name>
<dbReference type="SMART" id="SM00450">
    <property type="entry name" value="RHOD"/>
    <property type="match status" value="1"/>
</dbReference>
<dbReference type="EMBL" id="JBHTBS010000011">
    <property type="protein sequence ID" value="MFC7338920.1"/>
    <property type="molecule type" value="Genomic_DNA"/>
</dbReference>
<dbReference type="InterPro" id="IPR001763">
    <property type="entry name" value="Rhodanese-like_dom"/>
</dbReference>
<keyword evidence="3" id="KW-1185">Reference proteome</keyword>
<accession>A0ABW2LBE7</accession>
<evidence type="ECO:0000259" key="1">
    <source>
        <dbReference type="PROSITE" id="PS50206"/>
    </source>
</evidence>
<reference evidence="3" key="1">
    <citation type="journal article" date="2019" name="Int. J. Syst. Evol. Microbiol.">
        <title>The Global Catalogue of Microorganisms (GCM) 10K type strain sequencing project: providing services to taxonomists for standard genome sequencing and annotation.</title>
        <authorList>
            <consortium name="The Broad Institute Genomics Platform"/>
            <consortium name="The Broad Institute Genome Sequencing Center for Infectious Disease"/>
            <person name="Wu L."/>
            <person name="Ma J."/>
        </authorList>
    </citation>
    <scope>NUCLEOTIDE SEQUENCE [LARGE SCALE GENOMIC DNA]</scope>
    <source>
        <strain evidence="3">CGMCC 4.1467</strain>
    </source>
</reference>
<dbReference type="SUPFAM" id="SSF52821">
    <property type="entry name" value="Rhodanese/Cell cycle control phosphatase"/>
    <property type="match status" value="1"/>
</dbReference>
<organism evidence="2 3">
    <name type="scientific">Haloferula chungangensis</name>
    <dbReference type="NCBI Taxonomy" id="1048331"/>
    <lineage>
        <taxon>Bacteria</taxon>
        <taxon>Pseudomonadati</taxon>
        <taxon>Verrucomicrobiota</taxon>
        <taxon>Verrucomicrobiia</taxon>
        <taxon>Verrucomicrobiales</taxon>
        <taxon>Verrucomicrobiaceae</taxon>
        <taxon>Haloferula</taxon>
    </lineage>
</organism>
<sequence length="158" mass="16919">MKSAVELGLIAGIAALGGLGNWLVGGRPSGDPAEEVQKIPLKEGEIRLETALEEADDGLVWIDARPAALWQKERKTDSINITMLSDEALADQLARHADLLFGSKRVIVYCDDVHCSVSHDLSMQLKGEFRDFVAGEVLVLHGGMTVLRAAGLVTSSSP</sequence>
<dbReference type="Pfam" id="PF00581">
    <property type="entry name" value="Rhodanese"/>
    <property type="match status" value="1"/>
</dbReference>
<dbReference type="PROSITE" id="PS50206">
    <property type="entry name" value="RHODANESE_3"/>
    <property type="match status" value="1"/>
</dbReference>
<evidence type="ECO:0000313" key="3">
    <source>
        <dbReference type="Proteomes" id="UP001596472"/>
    </source>
</evidence>
<feature type="domain" description="Rhodanese" evidence="1">
    <location>
        <begin position="55"/>
        <end position="156"/>
    </location>
</feature>
<dbReference type="Proteomes" id="UP001596472">
    <property type="component" value="Unassembled WGS sequence"/>
</dbReference>
<dbReference type="InterPro" id="IPR036873">
    <property type="entry name" value="Rhodanese-like_dom_sf"/>
</dbReference>
<protein>
    <submittedName>
        <fullName evidence="2">Rhodanese-like domain-containing protein</fullName>
    </submittedName>
</protein>
<comment type="caution">
    <text evidence="2">The sequence shown here is derived from an EMBL/GenBank/DDBJ whole genome shotgun (WGS) entry which is preliminary data.</text>
</comment>
<evidence type="ECO:0000313" key="2">
    <source>
        <dbReference type="EMBL" id="MFC7338920.1"/>
    </source>
</evidence>
<dbReference type="Gene3D" id="3.40.250.10">
    <property type="entry name" value="Rhodanese-like domain"/>
    <property type="match status" value="1"/>
</dbReference>
<gene>
    <name evidence="2" type="ORF">ACFQY0_17115</name>
</gene>
<dbReference type="RefSeq" id="WP_379714901.1">
    <property type="nucleotide sequence ID" value="NZ_JBHTBS010000011.1"/>
</dbReference>
<proteinExistence type="predicted"/>